<comment type="caution">
    <text evidence="1">The sequence shown here is derived from an EMBL/GenBank/DDBJ whole genome shotgun (WGS) entry which is preliminary data.</text>
</comment>
<accession>K8XSG7</accession>
<organism evidence="1 2">
    <name type="scientific">Rhodococcus opacus M213</name>
    <dbReference type="NCBI Taxonomy" id="1129896"/>
    <lineage>
        <taxon>Bacteria</taxon>
        <taxon>Bacillati</taxon>
        <taxon>Actinomycetota</taxon>
        <taxon>Actinomycetes</taxon>
        <taxon>Mycobacteriales</taxon>
        <taxon>Nocardiaceae</taxon>
        <taxon>Rhodococcus</taxon>
    </lineage>
</organism>
<dbReference type="AlphaFoldDB" id="K8XSG7"/>
<evidence type="ECO:0000313" key="2">
    <source>
        <dbReference type="Proteomes" id="UP000005951"/>
    </source>
</evidence>
<name>K8XSG7_RHOOP</name>
<gene>
    <name evidence="1" type="ORF">WSS_A02475</name>
</gene>
<dbReference type="EMBL" id="AJYC02000009">
    <property type="protein sequence ID" value="EKT84399.1"/>
    <property type="molecule type" value="Genomic_DNA"/>
</dbReference>
<protein>
    <submittedName>
        <fullName evidence="1">Uncharacterized protein</fullName>
    </submittedName>
</protein>
<reference evidence="1 2" key="1">
    <citation type="journal article" date="2013" name="Genome Announc.">
        <title>Draft Genome Sequence of Rhodococcus opacus Strain M213 Shows a Diverse Catabolic Potential.</title>
        <authorList>
            <person name="Pathak A."/>
            <person name="Green S.J."/>
            <person name="Ogram A."/>
            <person name="Chauhan A."/>
        </authorList>
    </citation>
    <scope>NUCLEOTIDE SEQUENCE [LARGE SCALE GENOMIC DNA]</scope>
    <source>
        <strain evidence="1 2">M213</strain>
    </source>
</reference>
<proteinExistence type="predicted"/>
<dbReference type="Proteomes" id="UP000005951">
    <property type="component" value="Unassembled WGS sequence"/>
</dbReference>
<sequence length="60" mass="6569">MPVLILHAAIACARLLTPRRPTETIQRMLTNIAVALATTRWVAMAASEQQEGPVSISIER</sequence>
<evidence type="ECO:0000313" key="1">
    <source>
        <dbReference type="EMBL" id="EKT84399.1"/>
    </source>
</evidence>